<feature type="transmembrane region" description="Helical" evidence="6">
    <location>
        <begin position="143"/>
        <end position="169"/>
    </location>
</feature>
<feature type="transmembrane region" description="Helical" evidence="6">
    <location>
        <begin position="66"/>
        <end position="89"/>
    </location>
</feature>
<evidence type="ECO:0000259" key="7">
    <source>
        <dbReference type="PROSITE" id="PS51012"/>
    </source>
</evidence>
<proteinExistence type="inferred from homology"/>
<dbReference type="GO" id="GO:0140359">
    <property type="term" value="F:ABC-type transporter activity"/>
    <property type="evidence" value="ECO:0007669"/>
    <property type="project" value="InterPro"/>
</dbReference>
<evidence type="ECO:0000256" key="1">
    <source>
        <dbReference type="ARBA" id="ARBA00004141"/>
    </source>
</evidence>
<keyword evidence="5" id="KW-0046">Antibiotic resistance</keyword>
<evidence type="ECO:0000256" key="3">
    <source>
        <dbReference type="ARBA" id="ARBA00022989"/>
    </source>
</evidence>
<evidence type="ECO:0000313" key="8">
    <source>
        <dbReference type="EMBL" id="ORA69256.1"/>
    </source>
</evidence>
<feature type="transmembrane region" description="Helical" evidence="6">
    <location>
        <begin position="181"/>
        <end position="205"/>
    </location>
</feature>
<feature type="domain" description="ABC transmembrane type-2" evidence="7">
    <location>
        <begin position="31"/>
        <end position="260"/>
    </location>
</feature>
<dbReference type="PANTHER" id="PTHR43077">
    <property type="entry name" value="TRANSPORT PERMEASE YVFS-RELATED"/>
    <property type="match status" value="1"/>
</dbReference>
<comment type="similarity">
    <text evidence="6">Belongs to the ABC-2 integral membrane protein family.</text>
</comment>
<name>A0A1X0DA06_9MYCO</name>
<dbReference type="InterPro" id="IPR051328">
    <property type="entry name" value="T7SS_ABC-Transporter"/>
</dbReference>
<organism evidence="8 9">
    <name type="scientific">Mycolicibacterium elephantis</name>
    <dbReference type="NCBI Taxonomy" id="81858"/>
    <lineage>
        <taxon>Bacteria</taxon>
        <taxon>Bacillati</taxon>
        <taxon>Actinomycetota</taxon>
        <taxon>Actinomycetes</taxon>
        <taxon>Mycobacteriales</taxon>
        <taxon>Mycobacteriaceae</taxon>
        <taxon>Mycolicibacterium</taxon>
    </lineage>
</organism>
<dbReference type="PIRSF" id="PIRSF006648">
    <property type="entry name" value="DrrB"/>
    <property type="match status" value="1"/>
</dbReference>
<gene>
    <name evidence="8" type="ORF">BST23_00950</name>
</gene>
<feature type="transmembrane region" description="Helical" evidence="6">
    <location>
        <begin position="37"/>
        <end position="60"/>
    </location>
</feature>
<evidence type="ECO:0000256" key="2">
    <source>
        <dbReference type="ARBA" id="ARBA00022692"/>
    </source>
</evidence>
<comment type="subcellular location">
    <subcellularLocation>
        <location evidence="6">Cell membrane</location>
        <topology evidence="6">Multi-pass membrane protein</topology>
    </subcellularLocation>
    <subcellularLocation>
        <location evidence="1">Membrane</location>
        <topology evidence="1">Multi-pass membrane protein</topology>
    </subcellularLocation>
</comment>
<dbReference type="GO" id="GO:0046677">
    <property type="term" value="P:response to antibiotic"/>
    <property type="evidence" value="ECO:0007669"/>
    <property type="project" value="UniProtKB-KW"/>
</dbReference>
<accession>A0A1X0DA06</accession>
<evidence type="ECO:0000256" key="5">
    <source>
        <dbReference type="ARBA" id="ARBA00023251"/>
    </source>
</evidence>
<keyword evidence="6" id="KW-0813">Transport</keyword>
<dbReference type="Pfam" id="PF01061">
    <property type="entry name" value="ABC2_membrane"/>
    <property type="match status" value="1"/>
</dbReference>
<evidence type="ECO:0000256" key="6">
    <source>
        <dbReference type="RuleBase" id="RU361157"/>
    </source>
</evidence>
<feature type="transmembrane region" description="Helical" evidence="6">
    <location>
        <begin position="110"/>
        <end position="137"/>
    </location>
</feature>
<keyword evidence="2 6" id="KW-0812">Transmembrane</keyword>
<dbReference type="PANTHER" id="PTHR43077:SF10">
    <property type="entry name" value="TRANSPORT PERMEASE PROTEIN"/>
    <property type="match status" value="1"/>
</dbReference>
<keyword evidence="3 6" id="KW-1133">Transmembrane helix</keyword>
<sequence>MTPNASPRSSLLAESLLFAGRHANHWRNMPAIPIQSLLLPTLLLIVYYLLVGESMVAISGTDNLQALVPMCALAGGMFGALGAGFSVPFERASGLLSRWWTFPVHRASVIVGRLIAEAVRTLVAAGLITAVGVALGLRFAGGWLAVIPFLLVPVLVVLVFSTVILTFALSAGPNVNAVFTYLATGSVGMVFASSGVAPVGMYPSWMQPLIQYQPMSAAIDSMRAFVEGTSPVMPLTLTIVWFFAFAAVFGPLAVRRYRLAAESG</sequence>
<keyword evidence="6" id="KW-1003">Cell membrane</keyword>
<dbReference type="InterPro" id="IPR013525">
    <property type="entry name" value="ABC2_TM"/>
</dbReference>
<evidence type="ECO:0000256" key="4">
    <source>
        <dbReference type="ARBA" id="ARBA00023136"/>
    </source>
</evidence>
<protein>
    <recommendedName>
        <fullName evidence="6">Transport permease protein</fullName>
    </recommendedName>
</protein>
<reference evidence="8 9" key="1">
    <citation type="submission" date="2017-02" db="EMBL/GenBank/DDBJ databases">
        <title>The new phylogeny of genus Mycobacterium.</title>
        <authorList>
            <person name="Tortoli E."/>
            <person name="Trovato A."/>
            <person name="Cirillo D.M."/>
        </authorList>
    </citation>
    <scope>NUCLEOTIDE SEQUENCE [LARGE SCALE GENOMIC DNA]</scope>
    <source>
        <strain evidence="8 9">FI-09383</strain>
    </source>
</reference>
<dbReference type="RefSeq" id="WP_064918549.1">
    <property type="nucleotide sequence ID" value="NZ_JACKTZ010000037.1"/>
</dbReference>
<keyword evidence="4 6" id="KW-0472">Membrane</keyword>
<dbReference type="STRING" id="81858.BST23_00950"/>
<dbReference type="EMBL" id="MVHP01000001">
    <property type="protein sequence ID" value="ORA69256.1"/>
    <property type="molecule type" value="Genomic_DNA"/>
</dbReference>
<feature type="transmembrane region" description="Helical" evidence="6">
    <location>
        <begin position="232"/>
        <end position="254"/>
    </location>
</feature>
<dbReference type="PROSITE" id="PS51012">
    <property type="entry name" value="ABC_TM2"/>
    <property type="match status" value="1"/>
</dbReference>
<dbReference type="GO" id="GO:0043190">
    <property type="term" value="C:ATP-binding cassette (ABC) transporter complex"/>
    <property type="evidence" value="ECO:0007669"/>
    <property type="project" value="InterPro"/>
</dbReference>
<dbReference type="Proteomes" id="UP000192772">
    <property type="component" value="Unassembled WGS sequence"/>
</dbReference>
<dbReference type="AlphaFoldDB" id="A0A1X0DA06"/>
<comment type="caution">
    <text evidence="8">The sequence shown here is derived from an EMBL/GenBank/DDBJ whole genome shotgun (WGS) entry which is preliminary data.</text>
</comment>
<dbReference type="InterPro" id="IPR047817">
    <property type="entry name" value="ABC2_TM_bact-type"/>
</dbReference>
<evidence type="ECO:0000313" key="9">
    <source>
        <dbReference type="Proteomes" id="UP000192772"/>
    </source>
</evidence>
<dbReference type="InterPro" id="IPR000412">
    <property type="entry name" value="ABC_2_transport"/>
</dbReference>